<comment type="caution">
    <text evidence="2">The sequence shown here is derived from an EMBL/GenBank/DDBJ whole genome shotgun (WGS) entry which is preliminary data.</text>
</comment>
<dbReference type="Proteomes" id="UP000314294">
    <property type="component" value="Unassembled WGS sequence"/>
</dbReference>
<protein>
    <submittedName>
        <fullName evidence="2">Uncharacterized protein</fullName>
    </submittedName>
</protein>
<dbReference type="EMBL" id="SRLO01000432">
    <property type="protein sequence ID" value="TNN56300.1"/>
    <property type="molecule type" value="Genomic_DNA"/>
</dbReference>
<keyword evidence="3" id="KW-1185">Reference proteome</keyword>
<dbReference type="AlphaFoldDB" id="A0A4Z2GST8"/>
<organism evidence="2 3">
    <name type="scientific">Liparis tanakae</name>
    <name type="common">Tanaka's snailfish</name>
    <dbReference type="NCBI Taxonomy" id="230148"/>
    <lineage>
        <taxon>Eukaryota</taxon>
        <taxon>Metazoa</taxon>
        <taxon>Chordata</taxon>
        <taxon>Craniata</taxon>
        <taxon>Vertebrata</taxon>
        <taxon>Euteleostomi</taxon>
        <taxon>Actinopterygii</taxon>
        <taxon>Neopterygii</taxon>
        <taxon>Teleostei</taxon>
        <taxon>Neoteleostei</taxon>
        <taxon>Acanthomorphata</taxon>
        <taxon>Eupercaria</taxon>
        <taxon>Perciformes</taxon>
        <taxon>Cottioidei</taxon>
        <taxon>Cottales</taxon>
        <taxon>Liparidae</taxon>
        <taxon>Liparis</taxon>
    </lineage>
</organism>
<evidence type="ECO:0000313" key="2">
    <source>
        <dbReference type="EMBL" id="TNN56300.1"/>
    </source>
</evidence>
<reference evidence="2 3" key="1">
    <citation type="submission" date="2019-03" db="EMBL/GenBank/DDBJ databases">
        <title>First draft genome of Liparis tanakae, snailfish: a comprehensive survey of snailfish specific genes.</title>
        <authorList>
            <person name="Kim W."/>
            <person name="Song I."/>
            <person name="Jeong J.-H."/>
            <person name="Kim D."/>
            <person name="Kim S."/>
            <person name="Ryu S."/>
            <person name="Song J.Y."/>
            <person name="Lee S.K."/>
        </authorList>
    </citation>
    <scope>NUCLEOTIDE SEQUENCE [LARGE SCALE GENOMIC DNA]</scope>
    <source>
        <tissue evidence="2">Muscle</tissue>
    </source>
</reference>
<feature type="region of interest" description="Disordered" evidence="1">
    <location>
        <begin position="14"/>
        <end position="70"/>
    </location>
</feature>
<evidence type="ECO:0000256" key="1">
    <source>
        <dbReference type="SAM" id="MobiDB-lite"/>
    </source>
</evidence>
<gene>
    <name evidence="2" type="ORF">EYF80_033506</name>
</gene>
<feature type="compositionally biased region" description="Low complexity" evidence="1">
    <location>
        <begin position="30"/>
        <end position="39"/>
    </location>
</feature>
<sequence length="149" mass="16200">MEEGELVFMGMQWETKGRGGQRGRGGGESGHSLLESLLGGEDKEGAEKCQNLSSWSSSNSPGQIPWKAKGATAHRAGIGNPCEAEQHLASCVSHLSRPLQNRNNCCLCWKLFSFKKTDHRETSVYGSTSQSILGKLMQFCNGMCFPDTS</sequence>
<feature type="compositionally biased region" description="Gly residues" evidence="1">
    <location>
        <begin position="18"/>
        <end position="29"/>
    </location>
</feature>
<accession>A0A4Z2GST8</accession>
<proteinExistence type="predicted"/>
<name>A0A4Z2GST8_9TELE</name>
<evidence type="ECO:0000313" key="3">
    <source>
        <dbReference type="Proteomes" id="UP000314294"/>
    </source>
</evidence>